<organism evidence="1 2">
    <name type="scientific">Cirrhinus molitorella</name>
    <name type="common">mud carp</name>
    <dbReference type="NCBI Taxonomy" id="172907"/>
    <lineage>
        <taxon>Eukaryota</taxon>
        <taxon>Metazoa</taxon>
        <taxon>Chordata</taxon>
        <taxon>Craniata</taxon>
        <taxon>Vertebrata</taxon>
        <taxon>Euteleostomi</taxon>
        <taxon>Actinopterygii</taxon>
        <taxon>Neopterygii</taxon>
        <taxon>Teleostei</taxon>
        <taxon>Ostariophysi</taxon>
        <taxon>Cypriniformes</taxon>
        <taxon>Cyprinidae</taxon>
        <taxon>Labeoninae</taxon>
        <taxon>Labeonini</taxon>
        <taxon>Cirrhinus</taxon>
    </lineage>
</organism>
<accession>A0ABR3NF62</accession>
<evidence type="ECO:0000313" key="2">
    <source>
        <dbReference type="Proteomes" id="UP001558613"/>
    </source>
</evidence>
<reference evidence="1 2" key="1">
    <citation type="submission" date="2023-09" db="EMBL/GenBank/DDBJ databases">
        <authorList>
            <person name="Wang M."/>
        </authorList>
    </citation>
    <scope>NUCLEOTIDE SEQUENCE [LARGE SCALE GENOMIC DNA]</scope>
    <source>
        <strain evidence="1">GT-2023</strain>
        <tissue evidence="1">Liver</tissue>
    </source>
</reference>
<protein>
    <submittedName>
        <fullName evidence="1">Uncharacterized protein</fullName>
    </submittedName>
</protein>
<gene>
    <name evidence="1" type="ORF">QQF64_035216</name>
</gene>
<dbReference type="EMBL" id="JAYMGO010000004">
    <property type="protein sequence ID" value="KAL1275593.1"/>
    <property type="molecule type" value="Genomic_DNA"/>
</dbReference>
<name>A0ABR3NF62_9TELE</name>
<proteinExistence type="predicted"/>
<comment type="caution">
    <text evidence="1">The sequence shown here is derived from an EMBL/GenBank/DDBJ whole genome shotgun (WGS) entry which is preliminary data.</text>
</comment>
<keyword evidence="2" id="KW-1185">Reference proteome</keyword>
<dbReference type="Proteomes" id="UP001558613">
    <property type="component" value="Unassembled WGS sequence"/>
</dbReference>
<sequence>MEVVRLEFLEIGGNMSVNGCDPQLRLARLLPGAISTAARCHLHAGGEDGDAGLKSHGGKDSIIHEFSLIKHTASEGPAPRCRRATCVCVCVRVRVRVRVRVFDEG</sequence>
<evidence type="ECO:0000313" key="1">
    <source>
        <dbReference type="EMBL" id="KAL1275593.1"/>
    </source>
</evidence>